<dbReference type="AlphaFoldDB" id="A0A386H2I8"/>
<dbReference type="PROSITE" id="PS00396">
    <property type="entry name" value="TOPO_IA_1"/>
    <property type="match status" value="1"/>
</dbReference>
<dbReference type="EC" id="5.6.2.1" evidence="3"/>
<dbReference type="SMART" id="SM00437">
    <property type="entry name" value="TOP1Ac"/>
    <property type="match status" value="1"/>
</dbReference>
<comment type="catalytic activity">
    <reaction evidence="1">
        <text>ATP-independent breakage of single-stranded DNA, followed by passage and rejoining.</text>
        <dbReference type="EC" id="5.6.2.1"/>
    </reaction>
</comment>
<dbReference type="InterPro" id="IPR013824">
    <property type="entry name" value="Topo_IA_cen_sub1"/>
</dbReference>
<evidence type="ECO:0000256" key="6">
    <source>
        <dbReference type="ARBA" id="ARBA00023235"/>
    </source>
</evidence>
<dbReference type="OrthoDB" id="9803554at2"/>
<dbReference type="PRINTS" id="PR00417">
    <property type="entry name" value="PRTPISMRASEI"/>
</dbReference>
<name>A0A386H2I8_9CLOT</name>
<evidence type="ECO:0000256" key="3">
    <source>
        <dbReference type="ARBA" id="ARBA00012891"/>
    </source>
</evidence>
<evidence type="ECO:0000256" key="5">
    <source>
        <dbReference type="ARBA" id="ARBA00023125"/>
    </source>
</evidence>
<dbReference type="Gene3D" id="2.70.20.10">
    <property type="entry name" value="Topoisomerase I, domain 3"/>
    <property type="match status" value="1"/>
</dbReference>
<dbReference type="KEGG" id="cfer:D4Z93_04150"/>
<dbReference type="InterPro" id="IPR034144">
    <property type="entry name" value="TOPRIM_TopoIII"/>
</dbReference>
<dbReference type="Gene3D" id="3.40.50.140">
    <property type="match status" value="1"/>
</dbReference>
<dbReference type="InterPro" id="IPR025589">
    <property type="entry name" value="Toprim_C_rpt"/>
</dbReference>
<dbReference type="GO" id="GO:0006281">
    <property type="term" value="P:DNA repair"/>
    <property type="evidence" value="ECO:0007669"/>
    <property type="project" value="TreeGrafter"/>
</dbReference>
<feature type="domain" description="Topo IA-type catalytic" evidence="12">
    <location>
        <begin position="159"/>
        <end position="591"/>
    </location>
</feature>
<dbReference type="PANTHER" id="PTHR11390:SF21">
    <property type="entry name" value="DNA TOPOISOMERASE 3-ALPHA"/>
    <property type="match status" value="1"/>
</dbReference>
<organism evidence="13 14">
    <name type="scientific">Clostridium fermenticellae</name>
    <dbReference type="NCBI Taxonomy" id="2068654"/>
    <lineage>
        <taxon>Bacteria</taxon>
        <taxon>Bacillati</taxon>
        <taxon>Bacillota</taxon>
        <taxon>Clostridia</taxon>
        <taxon>Eubacteriales</taxon>
        <taxon>Clostridiaceae</taxon>
        <taxon>Clostridium</taxon>
    </lineage>
</organism>
<evidence type="ECO:0000259" key="12">
    <source>
        <dbReference type="PROSITE" id="PS52039"/>
    </source>
</evidence>
<keyword evidence="14" id="KW-1185">Reference proteome</keyword>
<dbReference type="InterPro" id="IPR013826">
    <property type="entry name" value="Topo_IA_cen_sub3"/>
</dbReference>
<dbReference type="Pfam" id="PF01751">
    <property type="entry name" value="Toprim"/>
    <property type="match status" value="1"/>
</dbReference>
<gene>
    <name evidence="13" type="ORF">D4Z93_04150</name>
</gene>
<dbReference type="Pfam" id="PF01131">
    <property type="entry name" value="Topoisom_bac"/>
    <property type="match status" value="1"/>
</dbReference>
<evidence type="ECO:0000259" key="11">
    <source>
        <dbReference type="PROSITE" id="PS50880"/>
    </source>
</evidence>
<dbReference type="SUPFAM" id="SSF56712">
    <property type="entry name" value="Prokaryotic type I DNA topoisomerase"/>
    <property type="match status" value="1"/>
</dbReference>
<dbReference type="InterPro" id="IPR003601">
    <property type="entry name" value="Topo_IA_2"/>
</dbReference>
<dbReference type="GO" id="GO:0003917">
    <property type="term" value="F:DNA topoisomerase type I (single strand cut, ATP-independent) activity"/>
    <property type="evidence" value="ECO:0007669"/>
    <property type="project" value="UniProtKB-EC"/>
</dbReference>
<evidence type="ECO:0000256" key="8">
    <source>
        <dbReference type="ARBA" id="ARBA00031985"/>
    </source>
</evidence>
<dbReference type="InterPro" id="IPR003602">
    <property type="entry name" value="Topo_IA_DNA-bd_dom"/>
</dbReference>
<evidence type="ECO:0000256" key="10">
    <source>
        <dbReference type="ARBA" id="ARBA00032877"/>
    </source>
</evidence>
<evidence type="ECO:0000256" key="9">
    <source>
        <dbReference type="ARBA" id="ARBA00032235"/>
    </source>
</evidence>
<reference evidence="13 14" key="1">
    <citation type="journal article" date="2019" name="Int. J. Syst. Evol. Microbiol.">
        <title>Clostridium fermenticellae sp. nov., isolated from the mud in a fermentation cellar for the production of the Chinese liquor, baijiu.</title>
        <authorList>
            <person name="Xu P.X."/>
            <person name="Chai L.J."/>
            <person name="Qiu T."/>
            <person name="Zhang X.J."/>
            <person name="Lu Z.M."/>
            <person name="Xiao C."/>
            <person name="Wang S.T."/>
            <person name="Shen C.H."/>
            <person name="Shi J.S."/>
            <person name="Xu Z.H."/>
        </authorList>
    </citation>
    <scope>NUCLEOTIDE SEQUENCE [LARGE SCALE GENOMIC DNA]</scope>
    <source>
        <strain evidence="13 14">JN500901</strain>
    </source>
</reference>
<dbReference type="InterPro" id="IPR023405">
    <property type="entry name" value="Topo_IA_core_domain"/>
</dbReference>
<evidence type="ECO:0000256" key="4">
    <source>
        <dbReference type="ARBA" id="ARBA00023029"/>
    </source>
</evidence>
<dbReference type="InterPro" id="IPR013825">
    <property type="entry name" value="Topo_IA_cen_sub2"/>
</dbReference>
<evidence type="ECO:0000256" key="2">
    <source>
        <dbReference type="ARBA" id="ARBA00009446"/>
    </source>
</evidence>
<keyword evidence="5" id="KW-0238">DNA-binding</keyword>
<dbReference type="CDD" id="cd03362">
    <property type="entry name" value="TOPRIM_TopoIA_TopoIII"/>
    <property type="match status" value="1"/>
</dbReference>
<accession>A0A386H2I8</accession>
<dbReference type="PROSITE" id="PS50880">
    <property type="entry name" value="TOPRIM"/>
    <property type="match status" value="1"/>
</dbReference>
<evidence type="ECO:0000313" key="14">
    <source>
        <dbReference type="Proteomes" id="UP000266301"/>
    </source>
</evidence>
<dbReference type="EMBL" id="CP032416">
    <property type="protein sequence ID" value="AYD39755.1"/>
    <property type="molecule type" value="Genomic_DNA"/>
</dbReference>
<dbReference type="GO" id="GO:0003677">
    <property type="term" value="F:DNA binding"/>
    <property type="evidence" value="ECO:0007669"/>
    <property type="project" value="UniProtKB-KW"/>
</dbReference>
<dbReference type="RefSeq" id="WP_119970647.1">
    <property type="nucleotide sequence ID" value="NZ_CP032416.1"/>
</dbReference>
<proteinExistence type="inferred from homology"/>
<dbReference type="InterPro" id="IPR000380">
    <property type="entry name" value="Topo_IA"/>
</dbReference>
<evidence type="ECO:0000256" key="7">
    <source>
        <dbReference type="ARBA" id="ARBA00030003"/>
    </source>
</evidence>
<dbReference type="SMART" id="SM00493">
    <property type="entry name" value="TOPRIM"/>
    <property type="match status" value="1"/>
</dbReference>
<dbReference type="Proteomes" id="UP000266301">
    <property type="component" value="Chromosome"/>
</dbReference>
<dbReference type="Pfam" id="PF13342">
    <property type="entry name" value="Toprim_Crpt"/>
    <property type="match status" value="2"/>
</dbReference>
<protein>
    <recommendedName>
        <fullName evidence="3">DNA topoisomerase</fullName>
        <ecNumber evidence="3">5.6.2.1</ecNumber>
    </recommendedName>
    <alternativeName>
        <fullName evidence="10">Omega-protein</fullName>
    </alternativeName>
    <alternativeName>
        <fullName evidence="9">Relaxing enzyme</fullName>
    </alternativeName>
    <alternativeName>
        <fullName evidence="7">Swivelase</fullName>
    </alternativeName>
    <alternativeName>
        <fullName evidence="8">Untwisting enzyme</fullName>
    </alternativeName>
</protein>
<dbReference type="Gene3D" id="1.10.460.10">
    <property type="entry name" value="Topoisomerase I, domain 2"/>
    <property type="match status" value="1"/>
</dbReference>
<dbReference type="GO" id="GO:0006310">
    <property type="term" value="P:DNA recombination"/>
    <property type="evidence" value="ECO:0007669"/>
    <property type="project" value="TreeGrafter"/>
</dbReference>
<comment type="similarity">
    <text evidence="2">Belongs to the type IA topoisomerase family.</text>
</comment>
<feature type="domain" description="Toprim" evidence="11">
    <location>
        <begin position="2"/>
        <end position="139"/>
    </location>
</feature>
<evidence type="ECO:0000256" key="1">
    <source>
        <dbReference type="ARBA" id="ARBA00000213"/>
    </source>
</evidence>
<keyword evidence="4" id="KW-0799">Topoisomerase</keyword>
<dbReference type="Gene3D" id="1.10.290.10">
    <property type="entry name" value="Topoisomerase I, domain 4"/>
    <property type="match status" value="1"/>
</dbReference>
<sequence>MKRLIIAEKPSLAMNIVKSIGSMNRYDGYFEDSNYIVTFAFGHLLQLFDVDDYFNREKSRWELEELPFIPDNFKFKIRNDSGVKKQFKIINDLINRKDVLEIVNCGDADREGQVIIDNIVNRIFKDSELKKTVKRMWLPEQTMQTIKDELKTLKDDGEYSNLYNEGLARTYLDWTYGINLTRYLSIKSKSFLPVGRVLIPIVKFIYDRDKTIKNFKPETFFEIGAIISKENLKIKAKLKDRHFSVSERKKAEKLLKGLEDKKAIVSKVEKKEVKKYPPKLFSLDTLQNKMFKDYKMSLDDTLKYLQSLYENGYTTYPRTNTEYLADNEKSKIKSVIAQVREKYNVDIAFKDKKTIFNNKKVESHSAITLTVKFPCEKHLTEGERKVYDAIKNRFISNFLNEEALVEETKIIINIENEIIELKGNVIKQKGFLKYERMKRENELPKFVEGEELDTKLSVDEKQTQKPNKVTESELNNFLKNPFKKQEVEELESENDDDEYKFILEGCEIGTVATRAGIIKNAQKYEYIKEIKGHLECEDKGTKLIEVLEKLNIDMNKEKTVEFGRELKKVYKSDIDVGTVVDNVKRELNSIITNGKNIKISRIENKVYRTENESNSLGACPACGKGSIITGRTGYGCSRWRQNCNFFIGKKIAGKDISESVVKKLLRDKKTGIIKGFKSKNGKNFNAGLKIEKSNVVFDFTLQDEGLGICPVCGKGKVKENKSGYGCSRWKEGCKFFVGNKIAGKKISEAMVKKLIKDKKTKIMKGFRSKSGKDFEAALKVENGKVVFDFTPAKLISKNTHKVAGSKVNLP</sequence>
<evidence type="ECO:0000313" key="13">
    <source>
        <dbReference type="EMBL" id="AYD39755.1"/>
    </source>
</evidence>
<dbReference type="GO" id="GO:0006265">
    <property type="term" value="P:DNA topological change"/>
    <property type="evidence" value="ECO:0007669"/>
    <property type="project" value="InterPro"/>
</dbReference>
<dbReference type="PANTHER" id="PTHR11390">
    <property type="entry name" value="PROKARYOTIC DNA TOPOISOMERASE"/>
    <property type="match status" value="1"/>
</dbReference>
<dbReference type="PROSITE" id="PS52039">
    <property type="entry name" value="TOPO_IA_2"/>
    <property type="match status" value="1"/>
</dbReference>
<keyword evidence="6 13" id="KW-0413">Isomerase</keyword>
<dbReference type="SMART" id="SM00436">
    <property type="entry name" value="TOP1Bc"/>
    <property type="match status" value="1"/>
</dbReference>
<dbReference type="InterPro" id="IPR006171">
    <property type="entry name" value="TOPRIM_dom"/>
</dbReference>
<dbReference type="GO" id="GO:0043597">
    <property type="term" value="C:cytoplasmic replication fork"/>
    <property type="evidence" value="ECO:0007669"/>
    <property type="project" value="TreeGrafter"/>
</dbReference>
<dbReference type="InterPro" id="IPR013497">
    <property type="entry name" value="Topo_IA_cen"/>
</dbReference>
<dbReference type="InterPro" id="IPR023406">
    <property type="entry name" value="Topo_IA_AS"/>
</dbReference>